<comment type="caution">
    <text evidence="6">The sequence shown here is derived from an EMBL/GenBank/DDBJ whole genome shotgun (WGS) entry which is preliminary data.</text>
</comment>
<accession>A0AAD5RNR1</accession>
<dbReference type="InterPro" id="IPR006671">
    <property type="entry name" value="Cyclin_N"/>
</dbReference>
<dbReference type="Proteomes" id="UP001201980">
    <property type="component" value="Unassembled WGS sequence"/>
</dbReference>
<dbReference type="PANTHER" id="PTHR10026">
    <property type="entry name" value="CYCLIN"/>
    <property type="match status" value="1"/>
</dbReference>
<sequence>MNRDGQYSQMHCLTDGRAWTIWVITSSGLKPTPGPSPSPAKTALQSGSPAAVFISARREVAKAHSQLVDFFFLVMNPLLLRPAADLTPFDNASFLMHANEKMANIDRYRPPQRAYEPPVHLARTNLSPSRRRDIPPAVPSPPVLSSRTSPPRPLSRRSAPTPRRASEPPSPATRRKQWIFTNNEIISSPSVLDGLSPAEERLRRAKGVNFIYQAGVKLDLPQVTLWVAGVFFHRFYMRRSMVESCGGSHHYNIAATAVFLANKTEENCRKTKDIIVAVAKVAQKNANLQIDEQSKEYWRWRDSILMHEEMMLELLTFDLKVENPFNCLYKYLRDLQQGRNKALRHAAWAFCSDACLTQLPLMLEAEDMAVAAIFFSSIYTGEKIDDMTNGEPWWKSFETEESACTTAIEVMAQFYEENPLRKTENPMTNGRSPIFILDSTRRRGETISSSVTGTPMGRDGTQSPPRSRTNGGPEFKDPDRLGSDVDVVHRSNGNGAVSPAKRKTPDDDDGQEDSQSQKRPRQE</sequence>
<comment type="similarity">
    <text evidence="1">Belongs to the cyclin family. Cyclin C subfamily.</text>
</comment>
<dbReference type="GO" id="GO:0006357">
    <property type="term" value="P:regulation of transcription by RNA polymerase II"/>
    <property type="evidence" value="ECO:0007669"/>
    <property type="project" value="InterPro"/>
</dbReference>
<keyword evidence="7" id="KW-1185">Reference proteome</keyword>
<evidence type="ECO:0000256" key="3">
    <source>
        <dbReference type="RuleBase" id="RU000383"/>
    </source>
</evidence>
<evidence type="ECO:0000313" key="6">
    <source>
        <dbReference type="EMBL" id="KAJ2900168.1"/>
    </source>
</evidence>
<dbReference type="CDD" id="cd20546">
    <property type="entry name" value="CYCLIN_SpCG1C_ScCTK2-like_rpt2"/>
    <property type="match status" value="1"/>
</dbReference>
<feature type="region of interest" description="Disordered" evidence="4">
    <location>
        <begin position="437"/>
        <end position="523"/>
    </location>
</feature>
<dbReference type="AlphaFoldDB" id="A0AAD5RNR1"/>
<feature type="compositionally biased region" description="Basic and acidic residues" evidence="4">
    <location>
        <begin position="474"/>
        <end position="489"/>
    </location>
</feature>
<dbReference type="InterPro" id="IPR036915">
    <property type="entry name" value="Cyclin-like_sf"/>
</dbReference>
<dbReference type="Gene3D" id="1.10.472.10">
    <property type="entry name" value="Cyclin-like"/>
    <property type="match status" value="2"/>
</dbReference>
<feature type="region of interest" description="Disordered" evidence="4">
    <location>
        <begin position="123"/>
        <end position="177"/>
    </location>
</feature>
<evidence type="ECO:0000256" key="1">
    <source>
        <dbReference type="ARBA" id="ARBA00008638"/>
    </source>
</evidence>
<dbReference type="InterPro" id="IPR013763">
    <property type="entry name" value="Cyclin-like_dom"/>
</dbReference>
<reference evidence="6" key="1">
    <citation type="submission" date="2022-07" db="EMBL/GenBank/DDBJ databases">
        <title>Draft genome sequence of Zalerion maritima ATCC 34329, a (micro)plastics degrading marine fungus.</title>
        <authorList>
            <person name="Paco A."/>
            <person name="Goncalves M.F.M."/>
            <person name="Rocha-Santos T.A.P."/>
            <person name="Alves A."/>
        </authorList>
    </citation>
    <scope>NUCLEOTIDE SEQUENCE</scope>
    <source>
        <strain evidence="6">ATCC 34329</strain>
    </source>
</reference>
<dbReference type="SUPFAM" id="SSF47954">
    <property type="entry name" value="Cyclin-like"/>
    <property type="match status" value="2"/>
</dbReference>
<feature type="compositionally biased region" description="Polar residues" evidence="4">
    <location>
        <begin position="460"/>
        <end position="470"/>
    </location>
</feature>
<organism evidence="6 7">
    <name type="scientific">Zalerion maritima</name>
    <dbReference type="NCBI Taxonomy" id="339359"/>
    <lineage>
        <taxon>Eukaryota</taxon>
        <taxon>Fungi</taxon>
        <taxon>Dikarya</taxon>
        <taxon>Ascomycota</taxon>
        <taxon>Pezizomycotina</taxon>
        <taxon>Sordariomycetes</taxon>
        <taxon>Lulworthiomycetidae</taxon>
        <taxon>Lulworthiales</taxon>
        <taxon>Lulworthiaceae</taxon>
        <taxon>Zalerion</taxon>
    </lineage>
</organism>
<name>A0AAD5RNR1_9PEZI</name>
<dbReference type="Pfam" id="PF00134">
    <property type="entry name" value="Cyclin_N"/>
    <property type="match status" value="1"/>
</dbReference>
<evidence type="ECO:0000256" key="2">
    <source>
        <dbReference type="ARBA" id="ARBA00014912"/>
    </source>
</evidence>
<keyword evidence="3" id="KW-0195">Cyclin</keyword>
<feature type="domain" description="Cyclin-like" evidence="5">
    <location>
        <begin position="209"/>
        <end position="313"/>
    </location>
</feature>
<dbReference type="SMART" id="SM00385">
    <property type="entry name" value="CYCLIN"/>
    <property type="match status" value="1"/>
</dbReference>
<evidence type="ECO:0000313" key="7">
    <source>
        <dbReference type="Proteomes" id="UP001201980"/>
    </source>
</evidence>
<dbReference type="InterPro" id="IPR043198">
    <property type="entry name" value="Cyclin/Ssn8"/>
</dbReference>
<evidence type="ECO:0000256" key="4">
    <source>
        <dbReference type="SAM" id="MobiDB-lite"/>
    </source>
</evidence>
<evidence type="ECO:0000259" key="5">
    <source>
        <dbReference type="SMART" id="SM00385"/>
    </source>
</evidence>
<dbReference type="GO" id="GO:0016538">
    <property type="term" value="F:cyclin-dependent protein serine/threonine kinase regulator activity"/>
    <property type="evidence" value="ECO:0007669"/>
    <property type="project" value="InterPro"/>
</dbReference>
<proteinExistence type="inferred from homology"/>
<gene>
    <name evidence="6" type="ORF">MKZ38_002582</name>
</gene>
<protein>
    <recommendedName>
        <fullName evidence="2">RNA polymerase II holoenzyme cyclin-like subunit</fullName>
    </recommendedName>
</protein>
<dbReference type="FunFam" id="1.10.472.10:FF:000072">
    <property type="entry name" value="Cyclin Pch1"/>
    <property type="match status" value="1"/>
</dbReference>
<dbReference type="EMBL" id="JAKWBI020000178">
    <property type="protein sequence ID" value="KAJ2900168.1"/>
    <property type="molecule type" value="Genomic_DNA"/>
</dbReference>